<evidence type="ECO:0000256" key="1">
    <source>
        <dbReference type="ARBA" id="ARBA00022823"/>
    </source>
</evidence>
<dbReference type="Pfam" id="PF00364">
    <property type="entry name" value="Biotin_lipoyl"/>
    <property type="match status" value="1"/>
</dbReference>
<dbReference type="KEGG" id="thei:K1720_00850"/>
<evidence type="ECO:0000259" key="2">
    <source>
        <dbReference type="PROSITE" id="PS50968"/>
    </source>
</evidence>
<dbReference type="PROSITE" id="PS50968">
    <property type="entry name" value="BIOTINYL_LIPOYL"/>
    <property type="match status" value="1"/>
</dbReference>
<name>A0A9E7MBA0_9EURY</name>
<dbReference type="EMBL" id="CP080572">
    <property type="protein sequence ID" value="USH00068.1"/>
    <property type="molecule type" value="Genomic_DNA"/>
</dbReference>
<dbReference type="GeneID" id="72776847"/>
<protein>
    <submittedName>
        <fullName evidence="3">Lipoyl domain-containing protein</fullName>
    </submittedName>
</protein>
<gene>
    <name evidence="3" type="ORF">K1720_00850</name>
</gene>
<keyword evidence="4" id="KW-1185">Reference proteome</keyword>
<sequence>MEVEVKVPRISQEDKTGVINQWYKHDGDHVEEGEEIAEIMIEKITETIRAPASGRLKILVPENEEIAQGQVIALIEV</sequence>
<dbReference type="SUPFAM" id="SSF51230">
    <property type="entry name" value="Single hybrid motif"/>
    <property type="match status" value="1"/>
</dbReference>
<dbReference type="InterPro" id="IPR000089">
    <property type="entry name" value="Biotin_lipoyl"/>
</dbReference>
<evidence type="ECO:0000313" key="4">
    <source>
        <dbReference type="Proteomes" id="UP001056425"/>
    </source>
</evidence>
<dbReference type="Gene3D" id="2.40.50.100">
    <property type="match status" value="1"/>
</dbReference>
<dbReference type="InterPro" id="IPR003016">
    <property type="entry name" value="2-oxoA_DH_lipoyl-BS"/>
</dbReference>
<evidence type="ECO:0000313" key="3">
    <source>
        <dbReference type="EMBL" id="USH00068.1"/>
    </source>
</evidence>
<feature type="domain" description="Lipoyl-binding" evidence="2">
    <location>
        <begin position="2"/>
        <end position="76"/>
    </location>
</feature>
<dbReference type="RefSeq" id="WP_251949343.1">
    <property type="nucleotide sequence ID" value="NZ_CP080572.1"/>
</dbReference>
<reference evidence="3 4" key="1">
    <citation type="submission" date="2021-08" db="EMBL/GenBank/DDBJ databases">
        <title>Thermococcus onnuriiensis IOH2.</title>
        <authorList>
            <person name="Park Y.-J."/>
        </authorList>
    </citation>
    <scope>NUCLEOTIDE SEQUENCE [LARGE SCALE GENOMIC DNA]</scope>
    <source>
        <strain evidence="3 4">IOH2</strain>
    </source>
</reference>
<dbReference type="Proteomes" id="UP001056425">
    <property type="component" value="Chromosome"/>
</dbReference>
<dbReference type="AlphaFoldDB" id="A0A9E7MBA0"/>
<dbReference type="CDD" id="cd06849">
    <property type="entry name" value="lipoyl_domain"/>
    <property type="match status" value="1"/>
</dbReference>
<dbReference type="PROSITE" id="PS00189">
    <property type="entry name" value="LIPOYL"/>
    <property type="match status" value="1"/>
</dbReference>
<dbReference type="InterPro" id="IPR011053">
    <property type="entry name" value="Single_hybrid_motif"/>
</dbReference>
<accession>A0A9E7MBA0</accession>
<proteinExistence type="predicted"/>
<organism evidence="3 4">
    <name type="scientific">Thermococcus argininiproducens</name>
    <dbReference type="NCBI Taxonomy" id="2866384"/>
    <lineage>
        <taxon>Archaea</taxon>
        <taxon>Methanobacteriati</taxon>
        <taxon>Methanobacteriota</taxon>
        <taxon>Thermococci</taxon>
        <taxon>Thermococcales</taxon>
        <taxon>Thermococcaceae</taxon>
        <taxon>Thermococcus</taxon>
    </lineage>
</organism>
<keyword evidence="1" id="KW-0450">Lipoyl</keyword>